<dbReference type="GO" id="GO:0003677">
    <property type="term" value="F:DNA binding"/>
    <property type="evidence" value="ECO:0007669"/>
    <property type="project" value="UniProtKB-KW"/>
</dbReference>
<comment type="similarity">
    <text evidence="1 6">Belongs to the sigma-70 factor family. ECF subfamily.</text>
</comment>
<dbReference type="AlphaFoldDB" id="A0A941D2G8"/>
<protein>
    <recommendedName>
        <fullName evidence="6">RNA polymerase sigma factor</fullName>
    </recommendedName>
</protein>
<keyword evidence="3 6" id="KW-0731">Sigma factor</keyword>
<dbReference type="Proteomes" id="UP000622580">
    <property type="component" value="Unassembled WGS sequence"/>
</dbReference>
<evidence type="ECO:0000256" key="5">
    <source>
        <dbReference type="ARBA" id="ARBA00023163"/>
    </source>
</evidence>
<dbReference type="CDD" id="cd06171">
    <property type="entry name" value="Sigma70_r4"/>
    <property type="match status" value="1"/>
</dbReference>
<sequence>MPATSTIDPLTDLMPRIAAGDRAALRQLYQATSAKLFGVCLRILSNRDESEDVLQEVYITIWRRADRFEAGRASVMTWISTIARNRAIDRLRARGPLAYAEQVEELEIDDGQPRADTLLEAAQDGEALGKCLSELDDRTEKVIRTAFFEGVTYEALAARMDAPLGTVKSWIRRGLAKLKGCLES</sequence>
<dbReference type="Gene3D" id="1.10.10.10">
    <property type="entry name" value="Winged helix-like DNA-binding domain superfamily/Winged helix DNA-binding domain"/>
    <property type="match status" value="1"/>
</dbReference>
<dbReference type="PANTHER" id="PTHR43133">
    <property type="entry name" value="RNA POLYMERASE ECF-TYPE SIGMA FACTO"/>
    <property type="match status" value="1"/>
</dbReference>
<evidence type="ECO:0000256" key="3">
    <source>
        <dbReference type="ARBA" id="ARBA00023082"/>
    </source>
</evidence>
<dbReference type="Pfam" id="PF04545">
    <property type="entry name" value="Sigma70_r4"/>
    <property type="match status" value="1"/>
</dbReference>
<gene>
    <name evidence="9" type="ORF">JKL49_14915</name>
    <name evidence="10" type="ORF">JKL49_21155</name>
</gene>
<evidence type="ECO:0000256" key="6">
    <source>
        <dbReference type="RuleBase" id="RU000716"/>
    </source>
</evidence>
<feature type="domain" description="RNA polymerase sigma-70 region 4" evidence="8">
    <location>
        <begin position="131"/>
        <end position="179"/>
    </location>
</feature>
<reference evidence="9" key="2">
    <citation type="submission" date="2021-04" db="EMBL/GenBank/DDBJ databases">
        <title>Draft genome assembly of strain Phenylobacterium sp. 20VBR1 using MiniION and Illumina platforms.</title>
        <authorList>
            <person name="Thomas F.A."/>
            <person name="Krishnan K.P."/>
            <person name="Sinha R.K."/>
        </authorList>
    </citation>
    <scope>NUCLEOTIDE SEQUENCE</scope>
    <source>
        <strain evidence="9">20VBR1</strain>
    </source>
</reference>
<dbReference type="EMBL" id="CP068570">
    <property type="protein sequence ID" value="QQZ49464.1"/>
    <property type="molecule type" value="Genomic_DNA"/>
</dbReference>
<dbReference type="InterPro" id="IPR007630">
    <property type="entry name" value="RNA_pol_sigma70_r4"/>
</dbReference>
<dbReference type="EMBL" id="JAGSGD010000001">
    <property type="protein sequence ID" value="MBR7620682.1"/>
    <property type="molecule type" value="Genomic_DNA"/>
</dbReference>
<dbReference type="PANTHER" id="PTHR43133:SF62">
    <property type="entry name" value="RNA POLYMERASE SIGMA FACTOR SIGZ"/>
    <property type="match status" value="1"/>
</dbReference>
<keyword evidence="4 6" id="KW-0238">DNA-binding</keyword>
<dbReference type="Gene3D" id="1.10.1740.10">
    <property type="match status" value="1"/>
</dbReference>
<evidence type="ECO:0000313" key="9">
    <source>
        <dbReference type="EMBL" id="MBR7620682.1"/>
    </source>
</evidence>
<evidence type="ECO:0000313" key="10">
    <source>
        <dbReference type="EMBL" id="QQZ49464.1"/>
    </source>
</evidence>
<evidence type="ECO:0000259" key="8">
    <source>
        <dbReference type="Pfam" id="PF04545"/>
    </source>
</evidence>
<dbReference type="GO" id="GO:0006352">
    <property type="term" value="P:DNA-templated transcription initiation"/>
    <property type="evidence" value="ECO:0007669"/>
    <property type="project" value="InterPro"/>
</dbReference>
<dbReference type="InterPro" id="IPR039425">
    <property type="entry name" value="RNA_pol_sigma-70-like"/>
</dbReference>
<dbReference type="InterPro" id="IPR036388">
    <property type="entry name" value="WH-like_DNA-bd_sf"/>
</dbReference>
<keyword evidence="5 6" id="KW-0804">Transcription</keyword>
<dbReference type="SUPFAM" id="SSF88659">
    <property type="entry name" value="Sigma3 and sigma4 domains of RNA polymerase sigma factors"/>
    <property type="match status" value="1"/>
</dbReference>
<dbReference type="GO" id="GO:0016987">
    <property type="term" value="F:sigma factor activity"/>
    <property type="evidence" value="ECO:0007669"/>
    <property type="project" value="UniProtKB-KW"/>
</dbReference>
<evidence type="ECO:0000313" key="11">
    <source>
        <dbReference type="Proteomes" id="UP000622580"/>
    </source>
</evidence>
<organism evidence="9 11">
    <name type="scientific">Phenylobacterium glaciei</name>
    <dbReference type="NCBI Taxonomy" id="2803784"/>
    <lineage>
        <taxon>Bacteria</taxon>
        <taxon>Pseudomonadati</taxon>
        <taxon>Pseudomonadota</taxon>
        <taxon>Alphaproteobacteria</taxon>
        <taxon>Caulobacterales</taxon>
        <taxon>Caulobacteraceae</taxon>
        <taxon>Phenylobacterium</taxon>
    </lineage>
</organism>
<reference evidence="10" key="1">
    <citation type="submission" date="2021-01" db="EMBL/GenBank/DDBJ databases">
        <title>Genome sequence of Phenylobacterium sp. 20VBR1 isolated from a valley glaceir, Ny-Alesund, Svalbard.</title>
        <authorList>
            <person name="Thomas F.A."/>
            <person name="Krishnan K.P."/>
            <person name="Sinha R.K."/>
        </authorList>
    </citation>
    <scope>NUCLEOTIDE SEQUENCE</scope>
    <source>
        <strain evidence="10">20VBR1</strain>
    </source>
</reference>
<name>A0A941D2G8_9CAUL</name>
<evidence type="ECO:0000256" key="4">
    <source>
        <dbReference type="ARBA" id="ARBA00023125"/>
    </source>
</evidence>
<dbReference type="Pfam" id="PF04542">
    <property type="entry name" value="Sigma70_r2"/>
    <property type="match status" value="1"/>
</dbReference>
<dbReference type="InterPro" id="IPR013325">
    <property type="entry name" value="RNA_pol_sigma_r2"/>
</dbReference>
<evidence type="ECO:0000259" key="7">
    <source>
        <dbReference type="Pfam" id="PF04542"/>
    </source>
</evidence>
<dbReference type="NCBIfam" id="TIGR02937">
    <property type="entry name" value="sigma70-ECF"/>
    <property type="match status" value="1"/>
</dbReference>
<dbReference type="InterPro" id="IPR000838">
    <property type="entry name" value="RNA_pol_sigma70_ECF_CS"/>
</dbReference>
<dbReference type="InterPro" id="IPR014284">
    <property type="entry name" value="RNA_pol_sigma-70_dom"/>
</dbReference>
<keyword evidence="2 6" id="KW-0805">Transcription regulation</keyword>
<dbReference type="InterPro" id="IPR013324">
    <property type="entry name" value="RNA_pol_sigma_r3/r4-like"/>
</dbReference>
<proteinExistence type="inferred from homology"/>
<dbReference type="InterPro" id="IPR007627">
    <property type="entry name" value="RNA_pol_sigma70_r2"/>
</dbReference>
<feature type="domain" description="RNA polymerase sigma-70 region 2" evidence="7">
    <location>
        <begin position="28"/>
        <end position="94"/>
    </location>
</feature>
<accession>A0A941D2G8</accession>
<evidence type="ECO:0000256" key="1">
    <source>
        <dbReference type="ARBA" id="ARBA00010641"/>
    </source>
</evidence>
<dbReference type="SUPFAM" id="SSF88946">
    <property type="entry name" value="Sigma2 domain of RNA polymerase sigma factors"/>
    <property type="match status" value="1"/>
</dbReference>
<evidence type="ECO:0000256" key="2">
    <source>
        <dbReference type="ARBA" id="ARBA00023015"/>
    </source>
</evidence>
<dbReference type="PROSITE" id="PS01063">
    <property type="entry name" value="SIGMA70_ECF"/>
    <property type="match status" value="1"/>
</dbReference>
<keyword evidence="11" id="KW-1185">Reference proteome</keyword>